<proteinExistence type="inferred from homology"/>
<keyword evidence="12" id="KW-1185">Reference proteome</keyword>
<evidence type="ECO:0000313" key="11">
    <source>
        <dbReference type="EMBL" id="MCU6761692.1"/>
    </source>
</evidence>
<protein>
    <submittedName>
        <fullName evidence="11">D-alanyl-D-alanine carboxypeptidase</fullName>
    </submittedName>
</protein>
<reference evidence="11 12" key="1">
    <citation type="journal article" date="2021" name="ISME Commun">
        <title>Automated analysis of genomic sequences facilitates high-throughput and comprehensive description of bacteria.</title>
        <authorList>
            <person name="Hitch T.C.A."/>
        </authorList>
    </citation>
    <scope>NUCLEOTIDE SEQUENCE [LARGE SCALE GENOMIC DNA]</scope>
    <source>
        <strain evidence="11 12">Sanger_109</strain>
    </source>
</reference>
<keyword evidence="5" id="KW-0573">Peptidoglycan synthesis</keyword>
<comment type="similarity">
    <text evidence="1 7">Belongs to the peptidase S11 family.</text>
</comment>
<keyword evidence="3" id="KW-0378">Hydrolase</keyword>
<dbReference type="Pfam" id="PF00768">
    <property type="entry name" value="Peptidase_S11"/>
    <property type="match status" value="1"/>
</dbReference>
<evidence type="ECO:0000256" key="5">
    <source>
        <dbReference type="ARBA" id="ARBA00022984"/>
    </source>
</evidence>
<dbReference type="Proteomes" id="UP001652442">
    <property type="component" value="Unassembled WGS sequence"/>
</dbReference>
<keyword evidence="8" id="KW-0812">Transmembrane</keyword>
<name>A0ABT2THL9_9FIRM</name>
<dbReference type="SUPFAM" id="SSF56601">
    <property type="entry name" value="beta-lactamase/transpeptidase-like"/>
    <property type="match status" value="1"/>
</dbReference>
<feature type="domain" description="Peptidase S11 D-alanyl-D-alanine carboxypeptidase A N-terminal" evidence="10">
    <location>
        <begin position="36"/>
        <end position="267"/>
    </location>
</feature>
<evidence type="ECO:0000256" key="9">
    <source>
        <dbReference type="SAM" id="SignalP"/>
    </source>
</evidence>
<dbReference type="GO" id="GO:0004180">
    <property type="term" value="F:carboxypeptidase activity"/>
    <property type="evidence" value="ECO:0007669"/>
    <property type="project" value="UniProtKB-KW"/>
</dbReference>
<evidence type="ECO:0000259" key="10">
    <source>
        <dbReference type="Pfam" id="PF00768"/>
    </source>
</evidence>
<feature type="signal peptide" evidence="9">
    <location>
        <begin position="1"/>
        <end position="27"/>
    </location>
</feature>
<keyword evidence="4" id="KW-0133">Cell shape</keyword>
<evidence type="ECO:0000256" key="8">
    <source>
        <dbReference type="SAM" id="Phobius"/>
    </source>
</evidence>
<evidence type="ECO:0000256" key="7">
    <source>
        <dbReference type="RuleBase" id="RU004016"/>
    </source>
</evidence>
<dbReference type="InterPro" id="IPR001967">
    <property type="entry name" value="Peptidase_S11_N"/>
</dbReference>
<evidence type="ECO:0000256" key="2">
    <source>
        <dbReference type="ARBA" id="ARBA00022729"/>
    </source>
</evidence>
<sequence length="455" mass="50443">MKKIKRLLCLVITGVMCIGTASISVNAAEKWPEGVSVDSENAIVMEASTGTILYQKDCKKKSYPASITKIMTTMLALQNSSPDEIVTFSQDAIYKTEGSGVARDIGEQLTMKDCLYAVMLESANECAYAVAEHIGGGDYSKFVDLMNEKAKELGCENTHFNNCNGLPDEQHYTTCYDMALIAREAIKNDDFRTLISTKTYTLPKTNKKDQELTMYNHHAMICSNRTSRYLYEYAIGGKTGYTVAARNTLVTYAEKDGMLLICVVMRSNSSAQYADTEKLFDYCFNNFKMYNVAQNEKRYSNNSQTDSLKLSQTQPFAELDSDAEIILPKAASFDDTSVDVSYDNVNDTVLGTLVYKYGNRVAGKADVVTTGASVEPFEFSKGSLLSTAADTDGEDSADSSKEINKSTLRNIIVIIVVAAAVLFAVLWLFANKNRIFRGKSGSGKKYKKIRKNRKW</sequence>
<feature type="transmembrane region" description="Helical" evidence="8">
    <location>
        <begin position="411"/>
        <end position="430"/>
    </location>
</feature>
<comment type="caution">
    <text evidence="11">The sequence shown here is derived from an EMBL/GenBank/DDBJ whole genome shotgun (WGS) entry which is preliminary data.</text>
</comment>
<dbReference type="Gene3D" id="3.40.710.10">
    <property type="entry name" value="DD-peptidase/beta-lactamase superfamily"/>
    <property type="match status" value="1"/>
</dbReference>
<dbReference type="InterPro" id="IPR018044">
    <property type="entry name" value="Peptidase_S11"/>
</dbReference>
<keyword evidence="2 9" id="KW-0732">Signal</keyword>
<keyword evidence="8" id="KW-1133">Transmembrane helix</keyword>
<dbReference type="PRINTS" id="PR00725">
    <property type="entry name" value="DADACBPTASE1"/>
</dbReference>
<dbReference type="RefSeq" id="WP_158424480.1">
    <property type="nucleotide sequence ID" value="NZ_JAOQJQ010000002.1"/>
</dbReference>
<dbReference type="EMBL" id="JAOQJQ010000002">
    <property type="protein sequence ID" value="MCU6761692.1"/>
    <property type="molecule type" value="Genomic_DNA"/>
</dbReference>
<keyword evidence="11" id="KW-0645">Protease</keyword>
<dbReference type="PANTHER" id="PTHR21581">
    <property type="entry name" value="D-ALANYL-D-ALANINE CARBOXYPEPTIDASE"/>
    <property type="match status" value="1"/>
</dbReference>
<dbReference type="InterPro" id="IPR012338">
    <property type="entry name" value="Beta-lactam/transpept-like"/>
</dbReference>
<keyword evidence="11" id="KW-0121">Carboxypeptidase</keyword>
<evidence type="ECO:0000313" key="12">
    <source>
        <dbReference type="Proteomes" id="UP001652442"/>
    </source>
</evidence>
<gene>
    <name evidence="11" type="ORF">OCV88_04975</name>
</gene>
<evidence type="ECO:0000256" key="6">
    <source>
        <dbReference type="ARBA" id="ARBA00023316"/>
    </source>
</evidence>
<accession>A0ABT2THL9</accession>
<evidence type="ECO:0000256" key="1">
    <source>
        <dbReference type="ARBA" id="ARBA00007164"/>
    </source>
</evidence>
<keyword evidence="6" id="KW-0961">Cell wall biogenesis/degradation</keyword>
<organism evidence="11 12">
    <name type="scientific">Brotonthovivens ammoniilytica</name>
    <dbReference type="NCBI Taxonomy" id="2981725"/>
    <lineage>
        <taxon>Bacteria</taxon>
        <taxon>Bacillati</taxon>
        <taxon>Bacillota</taxon>
        <taxon>Clostridia</taxon>
        <taxon>Lachnospirales</taxon>
        <taxon>Lachnospiraceae</taxon>
        <taxon>Brotonthovivens</taxon>
    </lineage>
</organism>
<dbReference type="PANTHER" id="PTHR21581:SF6">
    <property type="entry name" value="TRAFFICKING PROTEIN PARTICLE COMPLEX SUBUNIT 12"/>
    <property type="match status" value="1"/>
</dbReference>
<evidence type="ECO:0000256" key="4">
    <source>
        <dbReference type="ARBA" id="ARBA00022960"/>
    </source>
</evidence>
<feature type="chain" id="PRO_5045563883" evidence="9">
    <location>
        <begin position="28"/>
        <end position="455"/>
    </location>
</feature>
<evidence type="ECO:0000256" key="3">
    <source>
        <dbReference type="ARBA" id="ARBA00022801"/>
    </source>
</evidence>
<keyword evidence="8" id="KW-0472">Membrane</keyword>